<proteinExistence type="predicted"/>
<protein>
    <submittedName>
        <fullName evidence="1">Uncharacterized protein</fullName>
    </submittedName>
</protein>
<evidence type="ECO:0000313" key="2">
    <source>
        <dbReference type="Proteomes" id="UP000294360"/>
    </source>
</evidence>
<dbReference type="OrthoDB" id="7275093at2"/>
<accession>A0A4U8Z7S1</accession>
<geneLocation type="plasmid" evidence="1 2">
    <name>3</name>
</geneLocation>
<name>A0A4U8Z7S1_METTU</name>
<reference evidence="1 2" key="1">
    <citation type="submission" date="2019-03" db="EMBL/GenBank/DDBJ databases">
        <authorList>
            <person name="Kox A.R. M."/>
        </authorList>
    </citation>
    <scope>NUCLEOTIDE SEQUENCE [LARGE SCALE GENOMIC DNA]</scope>
    <source>
        <strain evidence="1">MTUNDRAET4 annotated genome</strain>
        <plasmid evidence="2">3</plasmid>
    </source>
</reference>
<gene>
    <name evidence="1" type="ORF">MTUNDRAET4_0146</name>
</gene>
<organism evidence="1 2">
    <name type="scientific">Methylocella tundrae</name>
    <dbReference type="NCBI Taxonomy" id="227605"/>
    <lineage>
        <taxon>Bacteria</taxon>
        <taxon>Pseudomonadati</taxon>
        <taxon>Pseudomonadota</taxon>
        <taxon>Alphaproteobacteria</taxon>
        <taxon>Hyphomicrobiales</taxon>
        <taxon>Beijerinckiaceae</taxon>
        <taxon>Methylocella</taxon>
    </lineage>
</organism>
<dbReference type="Proteomes" id="UP000294360">
    <property type="component" value="Plasmid 3"/>
</dbReference>
<dbReference type="RefSeq" id="WP_134493395.1">
    <property type="nucleotide sequence ID" value="NZ_CP139087.1"/>
</dbReference>
<keyword evidence="1" id="KW-0614">Plasmid</keyword>
<dbReference type="AlphaFoldDB" id="A0A4U8Z7S1"/>
<sequence length="136" mass="14606">MKGDLDIDFVGSVLTRLLEEGGRPIILEDKAQGVEVVIPVDAAVAAHGLLPVFLFAGEALMRDVTGGGFALELERDIQALLSWRVKRIGGAAFTGVMLAVMEAIAQASTSRGIMVVELGRVFDEATARIRNRERKS</sequence>
<dbReference type="EMBL" id="LR536452">
    <property type="protein sequence ID" value="VFU17607.1"/>
    <property type="molecule type" value="Genomic_DNA"/>
</dbReference>
<evidence type="ECO:0000313" key="1">
    <source>
        <dbReference type="EMBL" id="VFU17607.1"/>
    </source>
</evidence>
<dbReference type="KEGG" id="mtun:MTUNDRAET4_0146.2"/>